<evidence type="ECO:0000256" key="1">
    <source>
        <dbReference type="SAM" id="MobiDB-lite"/>
    </source>
</evidence>
<proteinExistence type="predicted"/>
<dbReference type="Proteomes" id="UP000827092">
    <property type="component" value="Unassembled WGS sequence"/>
</dbReference>
<feature type="region of interest" description="Disordered" evidence="1">
    <location>
        <begin position="1"/>
        <end position="38"/>
    </location>
</feature>
<sequence length="71" mass="7441">MGGKGGLGGNGSRMRGPFVSVPGGHLSEKAPPLTHTHSLRGRTALQVLRTQHSEVSQKDPCLGLNNVKLSQ</sequence>
<accession>A0AAV6V7N0</accession>
<dbReference type="EMBL" id="JAFNEN010000150">
    <property type="protein sequence ID" value="KAG8191878.1"/>
    <property type="molecule type" value="Genomic_DNA"/>
</dbReference>
<evidence type="ECO:0000313" key="3">
    <source>
        <dbReference type="Proteomes" id="UP000827092"/>
    </source>
</evidence>
<reference evidence="2 3" key="1">
    <citation type="journal article" date="2022" name="Nat. Ecol. Evol.">
        <title>A masculinizing supergene underlies an exaggerated male reproductive morph in a spider.</title>
        <authorList>
            <person name="Hendrickx F."/>
            <person name="De Corte Z."/>
            <person name="Sonet G."/>
            <person name="Van Belleghem S.M."/>
            <person name="Kostlbacher S."/>
            <person name="Vangestel C."/>
        </authorList>
    </citation>
    <scope>NUCLEOTIDE SEQUENCE [LARGE SCALE GENOMIC DNA]</scope>
    <source>
        <tissue evidence="2">Whole body</tissue>
    </source>
</reference>
<feature type="compositionally biased region" description="Gly residues" evidence="1">
    <location>
        <begin position="1"/>
        <end position="11"/>
    </location>
</feature>
<dbReference type="AlphaFoldDB" id="A0AAV6V7N0"/>
<name>A0AAV6V7N0_9ARAC</name>
<gene>
    <name evidence="2" type="ORF">JTE90_019813</name>
</gene>
<organism evidence="2 3">
    <name type="scientific">Oedothorax gibbosus</name>
    <dbReference type="NCBI Taxonomy" id="931172"/>
    <lineage>
        <taxon>Eukaryota</taxon>
        <taxon>Metazoa</taxon>
        <taxon>Ecdysozoa</taxon>
        <taxon>Arthropoda</taxon>
        <taxon>Chelicerata</taxon>
        <taxon>Arachnida</taxon>
        <taxon>Araneae</taxon>
        <taxon>Araneomorphae</taxon>
        <taxon>Entelegynae</taxon>
        <taxon>Araneoidea</taxon>
        <taxon>Linyphiidae</taxon>
        <taxon>Erigoninae</taxon>
        <taxon>Oedothorax</taxon>
    </lineage>
</organism>
<keyword evidence="3" id="KW-1185">Reference proteome</keyword>
<evidence type="ECO:0000313" key="2">
    <source>
        <dbReference type="EMBL" id="KAG8191878.1"/>
    </source>
</evidence>
<protein>
    <submittedName>
        <fullName evidence="2">Uncharacterized protein</fullName>
    </submittedName>
</protein>
<comment type="caution">
    <text evidence="2">The sequence shown here is derived from an EMBL/GenBank/DDBJ whole genome shotgun (WGS) entry which is preliminary data.</text>
</comment>